<keyword evidence="2" id="KW-1185">Reference proteome</keyword>
<dbReference type="PANTHER" id="PTHR36763">
    <property type="entry name" value="EXPRESSED PROTEIN"/>
    <property type="match status" value="1"/>
</dbReference>
<proteinExistence type="predicted"/>
<comment type="caution">
    <text evidence="1">The sequence shown here is derived from an EMBL/GenBank/DDBJ whole genome shotgun (WGS) entry which is preliminary data.</text>
</comment>
<organism evidence="1 2">
    <name type="scientific">Pisum sativum</name>
    <name type="common">Garden pea</name>
    <name type="synonym">Lathyrus oleraceus</name>
    <dbReference type="NCBI Taxonomy" id="3888"/>
    <lineage>
        <taxon>Eukaryota</taxon>
        <taxon>Viridiplantae</taxon>
        <taxon>Streptophyta</taxon>
        <taxon>Embryophyta</taxon>
        <taxon>Tracheophyta</taxon>
        <taxon>Spermatophyta</taxon>
        <taxon>Magnoliopsida</taxon>
        <taxon>eudicotyledons</taxon>
        <taxon>Gunneridae</taxon>
        <taxon>Pentapetalae</taxon>
        <taxon>rosids</taxon>
        <taxon>fabids</taxon>
        <taxon>Fabales</taxon>
        <taxon>Fabaceae</taxon>
        <taxon>Papilionoideae</taxon>
        <taxon>50 kb inversion clade</taxon>
        <taxon>NPAAA clade</taxon>
        <taxon>Hologalegina</taxon>
        <taxon>IRL clade</taxon>
        <taxon>Fabeae</taxon>
        <taxon>Lathyrus</taxon>
    </lineage>
</organism>
<accession>A0A9D4Y5L7</accession>
<reference evidence="1 2" key="1">
    <citation type="journal article" date="2022" name="Nat. Genet.">
        <title>Improved pea reference genome and pan-genome highlight genomic features and evolutionary characteristics.</title>
        <authorList>
            <person name="Yang T."/>
            <person name="Liu R."/>
            <person name="Luo Y."/>
            <person name="Hu S."/>
            <person name="Wang D."/>
            <person name="Wang C."/>
            <person name="Pandey M.K."/>
            <person name="Ge S."/>
            <person name="Xu Q."/>
            <person name="Li N."/>
            <person name="Li G."/>
            <person name="Huang Y."/>
            <person name="Saxena R.K."/>
            <person name="Ji Y."/>
            <person name="Li M."/>
            <person name="Yan X."/>
            <person name="He Y."/>
            <person name="Liu Y."/>
            <person name="Wang X."/>
            <person name="Xiang C."/>
            <person name="Varshney R.K."/>
            <person name="Ding H."/>
            <person name="Gao S."/>
            <person name="Zong X."/>
        </authorList>
    </citation>
    <scope>NUCLEOTIDE SEQUENCE [LARGE SCALE GENOMIC DNA]</scope>
    <source>
        <strain evidence="1 2">cv. Zhongwan 6</strain>
    </source>
</reference>
<sequence>MLTREQLFHLFERFTILTTQSDVKKRIIDAVLDKQEAVAVTTALQEEIFLEMGVGLVCHLRILSSIFGPTCRIVEGEPAFVTFKMNERIDVLEARMGRLEELIKLFLAEFHQLLQPEMADIPAIRHLGGRKISAQVLGEKKARDCEFEGLL</sequence>
<dbReference type="Proteomes" id="UP001058974">
    <property type="component" value="Chromosome 3"/>
</dbReference>
<evidence type="ECO:0000313" key="2">
    <source>
        <dbReference type="Proteomes" id="UP001058974"/>
    </source>
</evidence>
<gene>
    <name evidence="1" type="ORF">KIW84_035495</name>
</gene>
<evidence type="ECO:0000313" key="1">
    <source>
        <dbReference type="EMBL" id="KAI5431335.1"/>
    </source>
</evidence>
<protein>
    <submittedName>
        <fullName evidence="1">Uncharacterized protein</fullName>
    </submittedName>
</protein>
<dbReference type="Gramene" id="Psat03G0549500-T3">
    <property type="protein sequence ID" value="KAI5431335.1"/>
    <property type="gene ID" value="KIW84_035495"/>
</dbReference>
<name>A0A9D4Y5L7_PEA</name>
<dbReference type="AlphaFoldDB" id="A0A9D4Y5L7"/>
<dbReference type="EMBL" id="JAMSHJ010000003">
    <property type="protein sequence ID" value="KAI5431335.1"/>
    <property type="molecule type" value="Genomic_DNA"/>
</dbReference>
<dbReference type="PANTHER" id="PTHR36763:SF1">
    <property type="entry name" value="EXPRESSED PROTEIN"/>
    <property type="match status" value="1"/>
</dbReference>